<feature type="binding site" evidence="11">
    <location>
        <position position="158"/>
    </location>
    <ligand>
        <name>Mg(2+)</name>
        <dbReference type="ChEBI" id="CHEBI:18420"/>
    </ligand>
</feature>
<dbReference type="AlphaFoldDB" id="A0A345UK53"/>
<organism evidence="13 14">
    <name type="scientific">Cyclonatronum proteinivorum</name>
    <dbReference type="NCBI Taxonomy" id="1457365"/>
    <lineage>
        <taxon>Bacteria</taxon>
        <taxon>Pseudomonadati</taxon>
        <taxon>Balneolota</taxon>
        <taxon>Balneolia</taxon>
        <taxon>Balneolales</taxon>
        <taxon>Cyclonatronaceae</taxon>
        <taxon>Cyclonatronum</taxon>
    </lineage>
</organism>
<feature type="binding site" evidence="11">
    <location>
        <begin position="64"/>
        <end position="66"/>
    </location>
    <ligand>
        <name>FMN</name>
        <dbReference type="ChEBI" id="CHEBI:58210"/>
    </ligand>
</feature>
<evidence type="ECO:0000256" key="10">
    <source>
        <dbReference type="ARBA" id="ARBA00025810"/>
    </source>
</evidence>
<dbReference type="CDD" id="cd02811">
    <property type="entry name" value="IDI-2_FMN"/>
    <property type="match status" value="1"/>
</dbReference>
<dbReference type="GO" id="GO:0005737">
    <property type="term" value="C:cytoplasm"/>
    <property type="evidence" value="ECO:0007669"/>
    <property type="project" value="UniProtKB-SubCell"/>
</dbReference>
<evidence type="ECO:0000256" key="2">
    <source>
        <dbReference type="ARBA" id="ARBA00022490"/>
    </source>
</evidence>
<evidence type="ECO:0000256" key="5">
    <source>
        <dbReference type="ARBA" id="ARBA00022723"/>
    </source>
</evidence>
<dbReference type="HAMAP" id="MF_00354">
    <property type="entry name" value="Idi_2"/>
    <property type="match status" value="1"/>
</dbReference>
<name>A0A345UK53_9BACT</name>
<dbReference type="SUPFAM" id="SSF51395">
    <property type="entry name" value="FMN-linked oxidoreductases"/>
    <property type="match status" value="1"/>
</dbReference>
<keyword evidence="9 11" id="KW-0413">Isomerase</keyword>
<evidence type="ECO:0000313" key="13">
    <source>
        <dbReference type="EMBL" id="AXJ00855.1"/>
    </source>
</evidence>
<evidence type="ECO:0000256" key="6">
    <source>
        <dbReference type="ARBA" id="ARBA00022842"/>
    </source>
</evidence>
<evidence type="ECO:0000256" key="3">
    <source>
        <dbReference type="ARBA" id="ARBA00022630"/>
    </source>
</evidence>
<evidence type="ECO:0000259" key="12">
    <source>
        <dbReference type="Pfam" id="PF01070"/>
    </source>
</evidence>
<evidence type="ECO:0000256" key="11">
    <source>
        <dbReference type="HAMAP-Rule" id="MF_00354"/>
    </source>
</evidence>
<comment type="subunit">
    <text evidence="10 11">Homooctamer. Dimer of tetramers.</text>
</comment>
<feature type="binding site" evidence="11">
    <location>
        <position position="63"/>
    </location>
    <ligand>
        <name>FMN</name>
        <dbReference type="ChEBI" id="CHEBI:58210"/>
    </ligand>
</feature>
<dbReference type="InterPro" id="IPR000262">
    <property type="entry name" value="FMN-dep_DH"/>
</dbReference>
<dbReference type="OrthoDB" id="9795032at2"/>
<evidence type="ECO:0000256" key="7">
    <source>
        <dbReference type="ARBA" id="ARBA00022857"/>
    </source>
</evidence>
<keyword evidence="7 11" id="KW-0521">NADP</keyword>
<proteinExistence type="inferred from homology"/>
<evidence type="ECO:0000256" key="9">
    <source>
        <dbReference type="ARBA" id="ARBA00023235"/>
    </source>
</evidence>
<accession>A0A345UK53</accession>
<gene>
    <name evidence="11" type="primary">fni</name>
    <name evidence="13" type="ORF">CYPRO_1604</name>
</gene>
<comment type="similarity">
    <text evidence="11">Belongs to the IPP isomerase type 2 family.</text>
</comment>
<comment type="cofactor">
    <cofactor evidence="11">
        <name>NADPH</name>
        <dbReference type="ChEBI" id="CHEBI:57783"/>
    </cofactor>
</comment>
<comment type="cofactor">
    <cofactor evidence="1 11">
        <name>FMN</name>
        <dbReference type="ChEBI" id="CHEBI:58210"/>
    </cofactor>
</comment>
<keyword evidence="4 11" id="KW-0288">FMN</keyword>
<feature type="binding site" evidence="11">
    <location>
        <position position="189"/>
    </location>
    <ligand>
        <name>FMN</name>
        <dbReference type="ChEBI" id="CHEBI:58210"/>
    </ligand>
</feature>
<keyword evidence="3 11" id="KW-0285">Flavoprotein</keyword>
<dbReference type="GO" id="GO:0000287">
    <property type="term" value="F:magnesium ion binding"/>
    <property type="evidence" value="ECO:0007669"/>
    <property type="project" value="UniProtKB-UniRule"/>
</dbReference>
<reference evidence="13 14" key="1">
    <citation type="submission" date="2018-03" db="EMBL/GenBank/DDBJ databases">
        <title>Phenotypic and genomic properties of Cyclonatronum proteinivorum gen. nov., sp. nov., a haloalkaliphilic bacteroidete from soda lakes possessing Na+-translocating rhodopsin.</title>
        <authorList>
            <person name="Toshchakov S.V."/>
            <person name="Korzhenkov A."/>
            <person name="Samarov N.I."/>
            <person name="Kublanov I.V."/>
            <person name="Muntyan M.S."/>
            <person name="Sorokin D.Y."/>
        </authorList>
    </citation>
    <scope>NUCLEOTIDE SEQUENCE [LARGE SCALE GENOMIC DNA]</scope>
    <source>
        <strain evidence="13 14">Omega</strain>
    </source>
</reference>
<dbReference type="Pfam" id="PF01070">
    <property type="entry name" value="FMN_dh"/>
    <property type="match status" value="1"/>
</dbReference>
<dbReference type="KEGG" id="cprv:CYPRO_1604"/>
<evidence type="ECO:0000256" key="4">
    <source>
        <dbReference type="ARBA" id="ARBA00022643"/>
    </source>
</evidence>
<dbReference type="InterPro" id="IPR011179">
    <property type="entry name" value="IPdP_isomerase"/>
</dbReference>
<evidence type="ECO:0000256" key="8">
    <source>
        <dbReference type="ARBA" id="ARBA00023229"/>
    </source>
</evidence>
<protein>
    <recommendedName>
        <fullName evidence="11">Isopentenyl-diphosphate delta-isomerase</fullName>
        <shortName evidence="11">IPP isomerase</shortName>
        <ecNumber evidence="11">5.3.3.2</ecNumber>
    </recommendedName>
    <alternativeName>
        <fullName evidence="11">Isopentenyl diphosphate:dimethylallyl diphosphate isomerase</fullName>
    </alternativeName>
    <alternativeName>
        <fullName evidence="11">Isopentenyl pyrophosphate isomerase</fullName>
    </alternativeName>
    <alternativeName>
        <fullName evidence="11">Type 2 isopentenyl diphosphate isomerase</fullName>
        <shortName evidence="11">IDI-2</shortName>
    </alternativeName>
</protein>
<feature type="binding site" evidence="11">
    <location>
        <position position="123"/>
    </location>
    <ligand>
        <name>FMN</name>
        <dbReference type="ChEBI" id="CHEBI:58210"/>
    </ligand>
</feature>
<sequence>MSIQNRKKDHVSLCVSGNVNYEKTTGFEQYDFLHNALPEIALDDIDVSAELLGRRFSFPLFISSMTGGYSGAVAVNEIIAEFCESRNLPFGVGSQRAMLERPEERASFRIAREKAPTAFIAANIGGCQLPQLTGDDIQCMLDVIEANALIIHLNPLQELMQPEGDRDFSHVLENIERLCRQLEVPVMVKETGAGISGLVAAKLYKAGAAVVDVAGAGGTSWSRVENARASDPNSLFDDWGIPTVVCLEQISALKVPGRQLIASGGIKNSLDIAKALCLGADFAAAAQPVIKAVIQDGREGLEAWFGQLRRDFTFALCLLGVSSAEGLNKSYLIKRQ</sequence>
<dbReference type="EMBL" id="CP027806">
    <property type="protein sequence ID" value="AXJ00855.1"/>
    <property type="molecule type" value="Genomic_DNA"/>
</dbReference>
<dbReference type="NCBIfam" id="TIGR02151">
    <property type="entry name" value="IPP_isom_2"/>
    <property type="match status" value="1"/>
</dbReference>
<feature type="binding site" evidence="11">
    <location>
        <position position="157"/>
    </location>
    <ligand>
        <name>substrate</name>
    </ligand>
</feature>
<keyword evidence="6 11" id="KW-0460">Magnesium</keyword>
<comment type="subcellular location">
    <subcellularLocation>
        <location evidence="11">Cytoplasm</location>
    </subcellularLocation>
</comment>
<dbReference type="PANTHER" id="PTHR43665">
    <property type="entry name" value="ISOPENTENYL-DIPHOSPHATE DELTA-ISOMERASE"/>
    <property type="match status" value="1"/>
</dbReference>
<dbReference type="PANTHER" id="PTHR43665:SF1">
    <property type="entry name" value="ISOPENTENYL-DIPHOSPHATE DELTA-ISOMERASE"/>
    <property type="match status" value="1"/>
</dbReference>
<feature type="binding site" evidence="11">
    <location>
        <begin position="265"/>
        <end position="267"/>
    </location>
    <ligand>
        <name>FMN</name>
        <dbReference type="ChEBI" id="CHEBI:58210"/>
    </ligand>
</feature>
<comment type="catalytic activity">
    <reaction evidence="11">
        <text>isopentenyl diphosphate = dimethylallyl diphosphate</text>
        <dbReference type="Rhea" id="RHEA:23284"/>
        <dbReference type="ChEBI" id="CHEBI:57623"/>
        <dbReference type="ChEBI" id="CHEBI:128769"/>
        <dbReference type="EC" id="5.3.3.2"/>
    </reaction>
</comment>
<dbReference type="GO" id="GO:0016491">
    <property type="term" value="F:oxidoreductase activity"/>
    <property type="evidence" value="ECO:0007669"/>
    <property type="project" value="InterPro"/>
</dbReference>
<keyword evidence="5 11" id="KW-0479">Metal-binding</keyword>
<dbReference type="PIRSF" id="PIRSF003314">
    <property type="entry name" value="IPP_isomerase"/>
    <property type="match status" value="1"/>
</dbReference>
<keyword evidence="8 11" id="KW-0414">Isoprene biosynthesis</keyword>
<dbReference type="GO" id="GO:0008299">
    <property type="term" value="P:isoprenoid biosynthetic process"/>
    <property type="evidence" value="ECO:0007669"/>
    <property type="project" value="UniProtKB-UniRule"/>
</dbReference>
<feature type="binding site" evidence="11">
    <location>
        <position position="94"/>
    </location>
    <ligand>
        <name>FMN</name>
        <dbReference type="ChEBI" id="CHEBI:58210"/>
    </ligand>
</feature>
<dbReference type="RefSeq" id="WP_114984110.1">
    <property type="nucleotide sequence ID" value="NZ_CP027806.1"/>
</dbReference>
<feature type="binding site" evidence="11">
    <location>
        <begin position="94"/>
        <end position="96"/>
    </location>
    <ligand>
        <name>substrate</name>
    </ligand>
</feature>
<dbReference type="GO" id="GO:0004452">
    <property type="term" value="F:isopentenyl-diphosphate delta-isomerase activity"/>
    <property type="evidence" value="ECO:0007669"/>
    <property type="project" value="UniProtKB-UniRule"/>
</dbReference>
<dbReference type="GO" id="GO:0070402">
    <property type="term" value="F:NADPH binding"/>
    <property type="evidence" value="ECO:0007669"/>
    <property type="project" value="UniProtKB-UniRule"/>
</dbReference>
<comment type="cofactor">
    <cofactor evidence="11">
        <name>Mg(2+)</name>
        <dbReference type="ChEBI" id="CHEBI:18420"/>
    </cofactor>
</comment>
<feature type="domain" description="FMN-dependent dehydrogenase" evidence="12">
    <location>
        <begin position="172"/>
        <end position="332"/>
    </location>
</feature>
<evidence type="ECO:0000313" key="14">
    <source>
        <dbReference type="Proteomes" id="UP000254808"/>
    </source>
</evidence>
<comment type="caution">
    <text evidence="11">Lacks conserved residue(s) required for the propagation of feature annotation.</text>
</comment>
<dbReference type="Gene3D" id="3.20.20.70">
    <property type="entry name" value="Aldolase class I"/>
    <property type="match status" value="1"/>
</dbReference>
<comment type="function">
    <text evidence="11">Involved in the biosynthesis of isoprenoids. Catalyzes the 1,3-allylic rearrangement of the homoallylic substrate isopentenyl (IPP) to its allylic isomer, dimethylallyl diphosphate (DMAPP).</text>
</comment>
<feature type="binding site" evidence="11">
    <location>
        <position position="219"/>
    </location>
    <ligand>
        <name>FMN</name>
        <dbReference type="ChEBI" id="CHEBI:58210"/>
    </ligand>
</feature>
<keyword evidence="2 11" id="KW-0963">Cytoplasm</keyword>
<keyword evidence="14" id="KW-1185">Reference proteome</keyword>
<dbReference type="EC" id="5.3.3.2" evidence="11"/>
<feature type="binding site" evidence="11">
    <location>
        <begin position="286"/>
        <end position="287"/>
    </location>
    <ligand>
        <name>FMN</name>
        <dbReference type="ChEBI" id="CHEBI:58210"/>
    </ligand>
</feature>
<evidence type="ECO:0000256" key="1">
    <source>
        <dbReference type="ARBA" id="ARBA00001917"/>
    </source>
</evidence>
<dbReference type="InterPro" id="IPR013785">
    <property type="entry name" value="Aldolase_TIM"/>
</dbReference>
<dbReference type="Proteomes" id="UP000254808">
    <property type="component" value="Chromosome"/>
</dbReference>
<feature type="binding site" evidence="11">
    <location>
        <begin position="6"/>
        <end position="7"/>
    </location>
    <ligand>
        <name>substrate</name>
    </ligand>
</feature>
<dbReference type="GO" id="GO:0010181">
    <property type="term" value="F:FMN binding"/>
    <property type="evidence" value="ECO:0007669"/>
    <property type="project" value="UniProtKB-UniRule"/>
</dbReference>